<feature type="transmembrane region" description="Helical" evidence="2">
    <location>
        <begin position="87"/>
        <end position="104"/>
    </location>
</feature>
<feature type="transmembrane region" description="Helical" evidence="2">
    <location>
        <begin position="116"/>
        <end position="135"/>
    </location>
</feature>
<feature type="region of interest" description="Disordered" evidence="1">
    <location>
        <begin position="352"/>
        <end position="373"/>
    </location>
</feature>
<feature type="transmembrane region" description="Helical" evidence="2">
    <location>
        <begin position="6"/>
        <end position="32"/>
    </location>
</feature>
<accession>A0A1S3H2L4</accession>
<feature type="transmembrane region" description="Helical" evidence="2">
    <location>
        <begin position="218"/>
        <end position="236"/>
    </location>
</feature>
<dbReference type="AlphaFoldDB" id="A0A1S3H2L4"/>
<feature type="transmembrane region" description="Helical" evidence="2">
    <location>
        <begin position="44"/>
        <end position="67"/>
    </location>
</feature>
<dbReference type="GeneID" id="106151458"/>
<reference evidence="4" key="1">
    <citation type="submission" date="2025-08" db="UniProtKB">
        <authorList>
            <consortium name="RefSeq"/>
        </authorList>
    </citation>
    <scope>IDENTIFICATION</scope>
    <source>
        <tissue evidence="4">Gonads</tissue>
    </source>
</reference>
<proteinExistence type="predicted"/>
<dbReference type="RefSeq" id="XP_013380182.1">
    <property type="nucleotide sequence ID" value="XM_013524728.2"/>
</dbReference>
<feature type="transmembrane region" description="Helical" evidence="2">
    <location>
        <begin position="248"/>
        <end position="273"/>
    </location>
</feature>
<evidence type="ECO:0000256" key="1">
    <source>
        <dbReference type="SAM" id="MobiDB-lite"/>
    </source>
</evidence>
<keyword evidence="2" id="KW-0812">Transmembrane</keyword>
<sequence>MENSVVIIFIVFDQIFIVPVFIVTCVAARTVIKHAGISVKSNMIATIASGTFVFLAEETIWNIALVTSDEKSIPKVFWLILKNTHDSSLLLIHMGLAWLSLQLASNFFKSIRIVKCISIFLWTISVGATVAISHGTTNANTNTEPVDKTAYISKAIFPTKDISTTTKWAISSVIYLPFVLIIILSSIIIRKKQKQTIFALNGEEQDTNDVHNIRAGHALLPVLLSEVIFMIISFIFKNMENSINVHKYEFIIFLNCFFIHALIVTLPTGLCIVGKEFQIKLSNCCERTKATYTIKTPRDDTVNVDEIEPAITSNPVQRPHQLNSNKISVIIHNELNQEIDCSVEPEFKRLSMAGPASGQKGAKSRASSLTGKPGPSKIVTLSVSVDDESLCTRKLSLVSSLSMGMSQVAFHGSTTCLSNFEEDFSAPASPTKAPPNQTINEVFLGGELQLRDLNINHERSSCPAWNYNLSPPPLRRDCTSMPDRKNTAGNNPAMEDWHKVQKWRNQNIKMAWISKPSNE</sequence>
<name>A0A1S3H2L4_LINAN</name>
<keyword evidence="2" id="KW-1133">Transmembrane helix</keyword>
<keyword evidence="2" id="KW-0472">Membrane</keyword>
<gene>
    <name evidence="4" type="primary">LOC106151458</name>
</gene>
<feature type="transmembrane region" description="Helical" evidence="2">
    <location>
        <begin position="168"/>
        <end position="189"/>
    </location>
</feature>
<dbReference type="KEGG" id="lak:106151458"/>
<evidence type="ECO:0000313" key="4">
    <source>
        <dbReference type="RefSeq" id="XP_013380182.1"/>
    </source>
</evidence>
<dbReference type="InParanoid" id="A0A1S3H2L4"/>
<protein>
    <submittedName>
        <fullName evidence="4">Uncharacterized protein LOC106151458</fullName>
    </submittedName>
</protein>
<keyword evidence="3" id="KW-1185">Reference proteome</keyword>
<dbReference type="Proteomes" id="UP000085678">
    <property type="component" value="Unplaced"/>
</dbReference>
<organism evidence="3 4">
    <name type="scientific">Lingula anatina</name>
    <name type="common">Brachiopod</name>
    <name type="synonym">Lingula unguis</name>
    <dbReference type="NCBI Taxonomy" id="7574"/>
    <lineage>
        <taxon>Eukaryota</taxon>
        <taxon>Metazoa</taxon>
        <taxon>Spiralia</taxon>
        <taxon>Lophotrochozoa</taxon>
        <taxon>Brachiopoda</taxon>
        <taxon>Linguliformea</taxon>
        <taxon>Lingulata</taxon>
        <taxon>Lingulida</taxon>
        <taxon>Linguloidea</taxon>
        <taxon>Lingulidae</taxon>
        <taxon>Lingula</taxon>
    </lineage>
</organism>
<evidence type="ECO:0000313" key="3">
    <source>
        <dbReference type="Proteomes" id="UP000085678"/>
    </source>
</evidence>
<evidence type="ECO:0000256" key="2">
    <source>
        <dbReference type="SAM" id="Phobius"/>
    </source>
</evidence>